<dbReference type="Gramene" id="rna39486">
    <property type="protein sequence ID" value="RHN45248.1"/>
    <property type="gene ID" value="gene39486"/>
</dbReference>
<sequence length="52" mass="5614">MASKAVLTILHVLRSDSMEANFRGDPVHLPIVASPGVINPLLCTFSLKLLNI</sequence>
<dbReference type="Proteomes" id="UP000265566">
    <property type="component" value="Chromosome 7"/>
</dbReference>
<proteinExistence type="predicted"/>
<dbReference type="AlphaFoldDB" id="A0A396GXQ6"/>
<comment type="caution">
    <text evidence="1">The sequence shown here is derived from an EMBL/GenBank/DDBJ whole genome shotgun (WGS) entry which is preliminary data.</text>
</comment>
<reference evidence="1" key="1">
    <citation type="journal article" date="2018" name="Nat. Plants">
        <title>Whole-genome landscape of Medicago truncatula symbiotic genes.</title>
        <authorList>
            <person name="Pecrix Y."/>
            <person name="Gamas P."/>
            <person name="Carrere S."/>
        </authorList>
    </citation>
    <scope>NUCLEOTIDE SEQUENCE</scope>
    <source>
        <tissue evidence="1">Leaves</tissue>
    </source>
</reference>
<gene>
    <name evidence="1" type="ORF">MtrunA17_Chr7g0228351</name>
</gene>
<dbReference type="EMBL" id="PSQE01000007">
    <property type="protein sequence ID" value="RHN45248.1"/>
    <property type="molecule type" value="Genomic_DNA"/>
</dbReference>
<organism evidence="1">
    <name type="scientific">Medicago truncatula</name>
    <name type="common">Barrel medic</name>
    <name type="synonym">Medicago tribuloides</name>
    <dbReference type="NCBI Taxonomy" id="3880"/>
    <lineage>
        <taxon>Eukaryota</taxon>
        <taxon>Viridiplantae</taxon>
        <taxon>Streptophyta</taxon>
        <taxon>Embryophyta</taxon>
        <taxon>Tracheophyta</taxon>
        <taxon>Spermatophyta</taxon>
        <taxon>Magnoliopsida</taxon>
        <taxon>eudicotyledons</taxon>
        <taxon>Gunneridae</taxon>
        <taxon>Pentapetalae</taxon>
        <taxon>rosids</taxon>
        <taxon>fabids</taxon>
        <taxon>Fabales</taxon>
        <taxon>Fabaceae</taxon>
        <taxon>Papilionoideae</taxon>
        <taxon>50 kb inversion clade</taxon>
        <taxon>NPAAA clade</taxon>
        <taxon>Hologalegina</taxon>
        <taxon>IRL clade</taxon>
        <taxon>Trifolieae</taxon>
        <taxon>Medicago</taxon>
    </lineage>
</organism>
<protein>
    <submittedName>
        <fullName evidence="1">Uncharacterized protein</fullName>
    </submittedName>
</protein>
<accession>A0A396GXQ6</accession>
<name>A0A396GXQ6_MEDTR</name>
<evidence type="ECO:0000313" key="1">
    <source>
        <dbReference type="EMBL" id="RHN45248.1"/>
    </source>
</evidence>